<name>A0AAV9F2P1_ACOCL</name>
<reference evidence="2" key="1">
    <citation type="journal article" date="2023" name="Nat. Commun.">
        <title>Diploid and tetraploid genomes of Acorus and the evolution of monocots.</title>
        <authorList>
            <person name="Ma L."/>
            <person name="Liu K.W."/>
            <person name="Li Z."/>
            <person name="Hsiao Y.Y."/>
            <person name="Qi Y."/>
            <person name="Fu T."/>
            <person name="Tang G.D."/>
            <person name="Zhang D."/>
            <person name="Sun W.H."/>
            <person name="Liu D.K."/>
            <person name="Li Y."/>
            <person name="Chen G.Z."/>
            <person name="Liu X.D."/>
            <person name="Liao X.Y."/>
            <person name="Jiang Y.T."/>
            <person name="Yu X."/>
            <person name="Hao Y."/>
            <person name="Huang J."/>
            <person name="Zhao X.W."/>
            <person name="Ke S."/>
            <person name="Chen Y.Y."/>
            <person name="Wu W.L."/>
            <person name="Hsu J.L."/>
            <person name="Lin Y.F."/>
            <person name="Huang M.D."/>
            <person name="Li C.Y."/>
            <person name="Huang L."/>
            <person name="Wang Z.W."/>
            <person name="Zhao X."/>
            <person name="Zhong W.Y."/>
            <person name="Peng D.H."/>
            <person name="Ahmad S."/>
            <person name="Lan S."/>
            <person name="Zhang J.S."/>
            <person name="Tsai W.C."/>
            <person name="Van de Peer Y."/>
            <person name="Liu Z.J."/>
        </authorList>
    </citation>
    <scope>NUCLEOTIDE SEQUENCE</scope>
    <source>
        <strain evidence="2">CP</strain>
    </source>
</reference>
<dbReference type="EMBL" id="JAUJYO010000004">
    <property type="protein sequence ID" value="KAK1319907.1"/>
    <property type="molecule type" value="Genomic_DNA"/>
</dbReference>
<evidence type="ECO:0000313" key="3">
    <source>
        <dbReference type="Proteomes" id="UP001180020"/>
    </source>
</evidence>
<protein>
    <submittedName>
        <fullName evidence="2">Uncharacterized protein</fullName>
    </submittedName>
</protein>
<evidence type="ECO:0000313" key="2">
    <source>
        <dbReference type="EMBL" id="KAK1319907.1"/>
    </source>
</evidence>
<organism evidence="2 3">
    <name type="scientific">Acorus calamus</name>
    <name type="common">Sweet flag</name>
    <dbReference type="NCBI Taxonomy" id="4465"/>
    <lineage>
        <taxon>Eukaryota</taxon>
        <taxon>Viridiplantae</taxon>
        <taxon>Streptophyta</taxon>
        <taxon>Embryophyta</taxon>
        <taxon>Tracheophyta</taxon>
        <taxon>Spermatophyta</taxon>
        <taxon>Magnoliopsida</taxon>
        <taxon>Liliopsida</taxon>
        <taxon>Acoraceae</taxon>
        <taxon>Acorus</taxon>
    </lineage>
</organism>
<reference evidence="2" key="2">
    <citation type="submission" date="2023-06" db="EMBL/GenBank/DDBJ databases">
        <authorList>
            <person name="Ma L."/>
            <person name="Liu K.-W."/>
            <person name="Li Z."/>
            <person name="Hsiao Y.-Y."/>
            <person name="Qi Y."/>
            <person name="Fu T."/>
            <person name="Tang G."/>
            <person name="Zhang D."/>
            <person name="Sun W.-H."/>
            <person name="Liu D.-K."/>
            <person name="Li Y."/>
            <person name="Chen G.-Z."/>
            <person name="Liu X.-D."/>
            <person name="Liao X.-Y."/>
            <person name="Jiang Y.-T."/>
            <person name="Yu X."/>
            <person name="Hao Y."/>
            <person name="Huang J."/>
            <person name="Zhao X.-W."/>
            <person name="Ke S."/>
            <person name="Chen Y.-Y."/>
            <person name="Wu W.-L."/>
            <person name="Hsu J.-L."/>
            <person name="Lin Y.-F."/>
            <person name="Huang M.-D."/>
            <person name="Li C.-Y."/>
            <person name="Huang L."/>
            <person name="Wang Z.-W."/>
            <person name="Zhao X."/>
            <person name="Zhong W.-Y."/>
            <person name="Peng D.-H."/>
            <person name="Ahmad S."/>
            <person name="Lan S."/>
            <person name="Zhang J.-S."/>
            <person name="Tsai W.-C."/>
            <person name="Van De Peer Y."/>
            <person name="Liu Z.-J."/>
        </authorList>
    </citation>
    <scope>NUCLEOTIDE SEQUENCE</scope>
    <source>
        <strain evidence="2">CP</strain>
        <tissue evidence="2">Leaves</tissue>
    </source>
</reference>
<dbReference type="Proteomes" id="UP001180020">
    <property type="component" value="Unassembled WGS sequence"/>
</dbReference>
<sequence length="62" mass="7058">MSTGGSIHHQEKHIQHNKSKFRHRVTASLISSMSTIKAPPLQTTPFLQIFPSHTPLKNQHFD</sequence>
<dbReference type="AlphaFoldDB" id="A0AAV9F2P1"/>
<gene>
    <name evidence="2" type="ORF">QJS10_CPB04g00636</name>
</gene>
<accession>A0AAV9F2P1</accession>
<comment type="caution">
    <text evidence="2">The sequence shown here is derived from an EMBL/GenBank/DDBJ whole genome shotgun (WGS) entry which is preliminary data.</text>
</comment>
<feature type="region of interest" description="Disordered" evidence="1">
    <location>
        <begin position="1"/>
        <end position="21"/>
    </location>
</feature>
<keyword evidence="3" id="KW-1185">Reference proteome</keyword>
<evidence type="ECO:0000256" key="1">
    <source>
        <dbReference type="SAM" id="MobiDB-lite"/>
    </source>
</evidence>
<proteinExistence type="predicted"/>